<keyword evidence="3" id="KW-1185">Reference proteome</keyword>
<proteinExistence type="predicted"/>
<dbReference type="RefSeq" id="WP_139457496.1">
    <property type="nucleotide sequence ID" value="NZ_VDCH01000024.1"/>
</dbReference>
<evidence type="ECO:0000313" key="2">
    <source>
        <dbReference type="EMBL" id="TNJ38228.1"/>
    </source>
</evidence>
<name>A0A5C4S4R2_CHLTI</name>
<dbReference type="EMBL" id="VDCH01000024">
    <property type="protein sequence ID" value="TNJ38228.1"/>
    <property type="molecule type" value="Genomic_DNA"/>
</dbReference>
<accession>A0A5C4S4R2</accession>
<evidence type="ECO:0008006" key="4">
    <source>
        <dbReference type="Google" id="ProtNLM"/>
    </source>
</evidence>
<protein>
    <recommendedName>
        <fullName evidence="4">PEP-CTERM sorting domain-containing protein</fullName>
    </recommendedName>
</protein>
<reference evidence="2 3" key="1">
    <citation type="submission" date="2019-05" db="EMBL/GenBank/DDBJ databases">
        <title>Draft Whole-Genome sequence of the green sulfur bacterium Chlorobaculum thiosulfatiphilum DSM 249.</title>
        <authorList>
            <person name="Meyer T.E."/>
            <person name="Kyndt J.A."/>
        </authorList>
    </citation>
    <scope>NUCLEOTIDE SEQUENCE [LARGE SCALE GENOMIC DNA]</scope>
    <source>
        <strain evidence="2 3">DSM 249</strain>
    </source>
</reference>
<dbReference type="Proteomes" id="UP000308271">
    <property type="component" value="Unassembled WGS sequence"/>
</dbReference>
<comment type="caution">
    <text evidence="2">The sequence shown here is derived from an EMBL/GenBank/DDBJ whole genome shotgun (WGS) entry which is preliminary data.</text>
</comment>
<sequence>MRNMRWLITVIAVAFFGTASEALADEAKLISINFGPNAKTPIASALGLTGANTWNLFPAIVTGTPLQYYDGKSSNATISQWIASGTGSMSLRDNSFYESGAANPGYLLMRNYTYTYASTGSFSFSGLEPGQYNVYVYTDSAKTAINKLSATVSGSEGTSYTAQITGDDGSSYSTFVEGKNYLVLPVTVGLDGALTLTYTGNDLSSDDTGRIQGLELEPVPEASTLTMLMVGGAIVMIYIRRRTEKDDAAVA</sequence>
<evidence type="ECO:0000313" key="3">
    <source>
        <dbReference type="Proteomes" id="UP000308271"/>
    </source>
</evidence>
<dbReference type="AlphaFoldDB" id="A0A5C4S4R2"/>
<gene>
    <name evidence="2" type="ORF">FGF66_10000</name>
</gene>
<feature type="chain" id="PRO_5022753372" description="PEP-CTERM sorting domain-containing protein" evidence="1">
    <location>
        <begin position="25"/>
        <end position="251"/>
    </location>
</feature>
<dbReference type="Gene3D" id="2.60.40.1120">
    <property type="entry name" value="Carboxypeptidase-like, regulatory domain"/>
    <property type="match status" value="1"/>
</dbReference>
<feature type="signal peptide" evidence="1">
    <location>
        <begin position="1"/>
        <end position="24"/>
    </location>
</feature>
<keyword evidence="1" id="KW-0732">Signal</keyword>
<organism evidence="2 3">
    <name type="scientific">Chlorobaculum thiosulfatiphilum</name>
    <name type="common">Chlorobium limicola f.sp. thiosulfatophilum</name>
    <dbReference type="NCBI Taxonomy" id="115852"/>
    <lineage>
        <taxon>Bacteria</taxon>
        <taxon>Pseudomonadati</taxon>
        <taxon>Chlorobiota</taxon>
        <taxon>Chlorobiia</taxon>
        <taxon>Chlorobiales</taxon>
        <taxon>Chlorobiaceae</taxon>
        <taxon>Chlorobaculum</taxon>
    </lineage>
</organism>
<evidence type="ECO:0000256" key="1">
    <source>
        <dbReference type="SAM" id="SignalP"/>
    </source>
</evidence>